<feature type="chain" id="PRO_5013392821" description="PKD domain-containing protein" evidence="1">
    <location>
        <begin position="20"/>
        <end position="276"/>
    </location>
</feature>
<dbReference type="PROSITE" id="PS51257">
    <property type="entry name" value="PROKAR_LIPOPROTEIN"/>
    <property type="match status" value="1"/>
</dbReference>
<evidence type="ECO:0000313" key="2">
    <source>
        <dbReference type="EMBL" id="SBW06984.1"/>
    </source>
</evidence>
<keyword evidence="1" id="KW-0732">Signal</keyword>
<name>A0A212K5I9_9BACT</name>
<reference evidence="2" key="1">
    <citation type="submission" date="2016-04" db="EMBL/GenBank/DDBJ databases">
        <authorList>
            <person name="Evans L.H."/>
            <person name="Alamgir A."/>
            <person name="Owens N."/>
            <person name="Weber N.D."/>
            <person name="Virtaneva K."/>
            <person name="Barbian K."/>
            <person name="Babar A."/>
            <person name="Rosenke K."/>
        </authorList>
    </citation>
    <scope>NUCLEOTIDE SEQUENCE</scope>
    <source>
        <strain evidence="2">86-1</strain>
    </source>
</reference>
<gene>
    <name evidence="2" type="ORF">KL86DYS1_31538</name>
</gene>
<organism evidence="2">
    <name type="scientific">uncultured Dysgonomonas sp</name>
    <dbReference type="NCBI Taxonomy" id="206096"/>
    <lineage>
        <taxon>Bacteria</taxon>
        <taxon>Pseudomonadati</taxon>
        <taxon>Bacteroidota</taxon>
        <taxon>Bacteroidia</taxon>
        <taxon>Bacteroidales</taxon>
        <taxon>Dysgonomonadaceae</taxon>
        <taxon>Dysgonomonas</taxon>
        <taxon>environmental samples</taxon>
    </lineage>
</organism>
<sequence length="276" mass="29948">MKKLTILYFSLLAIIFSSCDPIEKTNPIGGEISANELNIKATPIVVNGKNSNKVILENHSPVLSNWDYGVGTSQRQTDTVLLVVEGTNKITFTGLNPNGTTISKELSVSVDELSFPVPLEWGYLCGTGEKEWVWDTTQPAVWGNGGYMVNNAPAWWTLNIDAIDGQAAGDGVGASMIFSLQGASLTKNKSDGTKEKGTFSFDITQKIVLGDGTVWATGKLKTKAVNVLCGISPNEGRVKVYEYDILIINNNQLVLSYPEADVEVGGTAWFWMFKAK</sequence>
<protein>
    <recommendedName>
        <fullName evidence="3">PKD domain-containing protein</fullName>
    </recommendedName>
</protein>
<evidence type="ECO:0000256" key="1">
    <source>
        <dbReference type="SAM" id="SignalP"/>
    </source>
</evidence>
<dbReference type="EMBL" id="FLUM01000003">
    <property type="protein sequence ID" value="SBW06984.1"/>
    <property type="molecule type" value="Genomic_DNA"/>
</dbReference>
<dbReference type="AlphaFoldDB" id="A0A212K5I9"/>
<proteinExistence type="predicted"/>
<evidence type="ECO:0008006" key="3">
    <source>
        <dbReference type="Google" id="ProtNLM"/>
    </source>
</evidence>
<feature type="signal peptide" evidence="1">
    <location>
        <begin position="1"/>
        <end position="19"/>
    </location>
</feature>
<accession>A0A212K5I9</accession>
<dbReference type="RefSeq" id="WP_296944448.1">
    <property type="nucleotide sequence ID" value="NZ_LT599032.1"/>
</dbReference>